<keyword evidence="1" id="KW-0812">Transmembrane</keyword>
<feature type="transmembrane region" description="Helical" evidence="1">
    <location>
        <begin position="134"/>
        <end position="158"/>
    </location>
</feature>
<evidence type="ECO:0000256" key="2">
    <source>
        <dbReference type="SAM" id="SignalP"/>
    </source>
</evidence>
<gene>
    <name evidence="3" type="ORF">FQA47_024897</name>
</gene>
<dbReference type="AlphaFoldDB" id="A0A834BYI9"/>
<evidence type="ECO:0000313" key="4">
    <source>
        <dbReference type="Proteomes" id="UP000646548"/>
    </source>
</evidence>
<feature type="chain" id="PRO_5032340044" evidence="2">
    <location>
        <begin position="20"/>
        <end position="186"/>
    </location>
</feature>
<reference evidence="3" key="1">
    <citation type="journal article" name="BMC Genomics">
        <title>Long-read sequencing and de novo genome assembly of marine medaka (Oryzias melastigma).</title>
        <authorList>
            <person name="Liang P."/>
            <person name="Saqib H.S.A."/>
            <person name="Ni X."/>
            <person name="Shen Y."/>
        </authorList>
    </citation>
    <scope>NUCLEOTIDE SEQUENCE</scope>
    <source>
        <strain evidence="3">Bigg-433</strain>
    </source>
</reference>
<name>A0A834BYI9_ORYME</name>
<sequence>MINMMRTIAMTFLIRHAVASLDCSECQFKIENGEYHYIPQVTSNKTYDSFTWKNDTNHPVATKRNSSVFPVKASSPEMLVSVRDLGNLTLNRYYNNENGRINEEIVLCCVSPHTDNILGHTTPSVSPGGGQPGIWTAVAWTGGAVLVLALVVVAIVTLKKYFWKPKNKEDYTPGTPRPASLPVTFV</sequence>
<keyword evidence="1" id="KW-0472">Membrane</keyword>
<evidence type="ECO:0000313" key="3">
    <source>
        <dbReference type="EMBL" id="KAF6717909.1"/>
    </source>
</evidence>
<organism evidence="3 4">
    <name type="scientific">Oryzias melastigma</name>
    <name type="common">Marine medaka</name>
    <dbReference type="NCBI Taxonomy" id="30732"/>
    <lineage>
        <taxon>Eukaryota</taxon>
        <taxon>Metazoa</taxon>
        <taxon>Chordata</taxon>
        <taxon>Craniata</taxon>
        <taxon>Vertebrata</taxon>
        <taxon>Euteleostomi</taxon>
        <taxon>Actinopterygii</taxon>
        <taxon>Neopterygii</taxon>
        <taxon>Teleostei</taxon>
        <taxon>Neoteleostei</taxon>
        <taxon>Acanthomorphata</taxon>
        <taxon>Ovalentaria</taxon>
        <taxon>Atherinomorphae</taxon>
        <taxon>Beloniformes</taxon>
        <taxon>Adrianichthyidae</taxon>
        <taxon>Oryziinae</taxon>
        <taxon>Oryzias</taxon>
    </lineage>
</organism>
<accession>A0A834BYI9</accession>
<dbReference type="Proteomes" id="UP000646548">
    <property type="component" value="Unassembled WGS sequence"/>
</dbReference>
<keyword evidence="2" id="KW-0732">Signal</keyword>
<protein>
    <submittedName>
        <fullName evidence="3">Uncharacterized protein</fullName>
    </submittedName>
</protein>
<proteinExistence type="predicted"/>
<feature type="signal peptide" evidence="2">
    <location>
        <begin position="1"/>
        <end position="19"/>
    </location>
</feature>
<keyword evidence="1" id="KW-1133">Transmembrane helix</keyword>
<comment type="caution">
    <text evidence="3">The sequence shown here is derived from an EMBL/GenBank/DDBJ whole genome shotgun (WGS) entry which is preliminary data.</text>
</comment>
<dbReference type="EMBL" id="WKFB01000789">
    <property type="protein sequence ID" value="KAF6717909.1"/>
    <property type="molecule type" value="Genomic_DNA"/>
</dbReference>
<evidence type="ECO:0000256" key="1">
    <source>
        <dbReference type="SAM" id="Phobius"/>
    </source>
</evidence>